<keyword evidence="4" id="KW-1185">Reference proteome</keyword>
<dbReference type="Proteomes" id="UP000800038">
    <property type="component" value="Unassembled WGS sequence"/>
</dbReference>
<sequence length="138" mass="15240">LGNFIMKVNLKCDGINHSARDSVSHFTEPLQAKLKDMMILGADVTHPSLASIEGCPSIAAIVGPVDNHSGRFLGSMRLQNQERKDREPKNGASKPRSELPARILSYRDRVSEGYFGKVVRDEVSAIQSPFGDFKTEKK</sequence>
<feature type="region of interest" description="Disordered" evidence="1">
    <location>
        <begin position="75"/>
        <end position="100"/>
    </location>
</feature>
<feature type="non-terminal residue" evidence="3">
    <location>
        <position position="1"/>
    </location>
</feature>
<feature type="domain" description="Piwi" evidence="2">
    <location>
        <begin position="3"/>
        <end position="133"/>
    </location>
</feature>
<dbReference type="OrthoDB" id="10252740at2759"/>
<evidence type="ECO:0000256" key="1">
    <source>
        <dbReference type="SAM" id="MobiDB-lite"/>
    </source>
</evidence>
<dbReference type="AlphaFoldDB" id="A0A6A5SFJ5"/>
<dbReference type="InterPro" id="IPR003165">
    <property type="entry name" value="Piwi"/>
</dbReference>
<reference evidence="3" key="1">
    <citation type="journal article" date="2020" name="Stud. Mycol.">
        <title>101 Dothideomycetes genomes: a test case for predicting lifestyles and emergence of pathogens.</title>
        <authorList>
            <person name="Haridas S."/>
            <person name="Albert R."/>
            <person name="Binder M."/>
            <person name="Bloem J."/>
            <person name="Labutti K."/>
            <person name="Salamov A."/>
            <person name="Andreopoulos B."/>
            <person name="Baker S."/>
            <person name="Barry K."/>
            <person name="Bills G."/>
            <person name="Bluhm B."/>
            <person name="Cannon C."/>
            <person name="Castanera R."/>
            <person name="Culley D."/>
            <person name="Daum C."/>
            <person name="Ezra D."/>
            <person name="Gonzalez J."/>
            <person name="Henrissat B."/>
            <person name="Kuo A."/>
            <person name="Liang C."/>
            <person name="Lipzen A."/>
            <person name="Lutzoni F."/>
            <person name="Magnuson J."/>
            <person name="Mondo S."/>
            <person name="Nolan M."/>
            <person name="Ohm R."/>
            <person name="Pangilinan J."/>
            <person name="Park H.-J."/>
            <person name="Ramirez L."/>
            <person name="Alfaro M."/>
            <person name="Sun H."/>
            <person name="Tritt A."/>
            <person name="Yoshinaga Y."/>
            <person name="Zwiers L.-H."/>
            <person name="Turgeon B."/>
            <person name="Goodwin S."/>
            <person name="Spatafora J."/>
            <person name="Crous P."/>
            <person name="Grigoriev I."/>
        </authorList>
    </citation>
    <scope>NUCLEOTIDE SEQUENCE</scope>
    <source>
        <strain evidence="3">CBS 161.51</strain>
    </source>
</reference>
<evidence type="ECO:0000259" key="2">
    <source>
        <dbReference type="Pfam" id="PF02171"/>
    </source>
</evidence>
<proteinExistence type="predicted"/>
<organism evidence="3 4">
    <name type="scientific">Clathrospora elynae</name>
    <dbReference type="NCBI Taxonomy" id="706981"/>
    <lineage>
        <taxon>Eukaryota</taxon>
        <taxon>Fungi</taxon>
        <taxon>Dikarya</taxon>
        <taxon>Ascomycota</taxon>
        <taxon>Pezizomycotina</taxon>
        <taxon>Dothideomycetes</taxon>
        <taxon>Pleosporomycetidae</taxon>
        <taxon>Pleosporales</taxon>
        <taxon>Diademaceae</taxon>
        <taxon>Clathrospora</taxon>
    </lineage>
</organism>
<evidence type="ECO:0000313" key="3">
    <source>
        <dbReference type="EMBL" id="KAF1938434.1"/>
    </source>
</evidence>
<dbReference type="EMBL" id="ML976105">
    <property type="protein sequence ID" value="KAF1938434.1"/>
    <property type="molecule type" value="Genomic_DNA"/>
</dbReference>
<dbReference type="Pfam" id="PF02171">
    <property type="entry name" value="Piwi"/>
    <property type="match status" value="1"/>
</dbReference>
<dbReference type="GO" id="GO:0003676">
    <property type="term" value="F:nucleic acid binding"/>
    <property type="evidence" value="ECO:0007669"/>
    <property type="project" value="InterPro"/>
</dbReference>
<dbReference type="InterPro" id="IPR036397">
    <property type="entry name" value="RNaseH_sf"/>
</dbReference>
<feature type="compositionally biased region" description="Basic and acidic residues" evidence="1">
    <location>
        <begin position="80"/>
        <end position="100"/>
    </location>
</feature>
<evidence type="ECO:0000313" key="4">
    <source>
        <dbReference type="Proteomes" id="UP000800038"/>
    </source>
</evidence>
<dbReference type="PANTHER" id="PTHR22891">
    <property type="entry name" value="EUKARYOTIC TRANSLATION INITIATION FACTOR 2C"/>
    <property type="match status" value="1"/>
</dbReference>
<accession>A0A6A5SFJ5</accession>
<name>A0A6A5SFJ5_9PLEO</name>
<dbReference type="InterPro" id="IPR012337">
    <property type="entry name" value="RNaseH-like_sf"/>
</dbReference>
<protein>
    <recommendedName>
        <fullName evidence="2">Piwi domain-containing protein</fullName>
    </recommendedName>
</protein>
<dbReference type="SUPFAM" id="SSF53098">
    <property type="entry name" value="Ribonuclease H-like"/>
    <property type="match status" value="1"/>
</dbReference>
<gene>
    <name evidence="3" type="ORF">EJ02DRAFT_354590</name>
</gene>
<dbReference type="Gene3D" id="3.30.420.10">
    <property type="entry name" value="Ribonuclease H-like superfamily/Ribonuclease H"/>
    <property type="match status" value="1"/>
</dbReference>